<protein>
    <submittedName>
        <fullName evidence="1">Uncharacterized protein</fullName>
    </submittedName>
</protein>
<evidence type="ECO:0000313" key="2">
    <source>
        <dbReference type="Proteomes" id="UP000887159"/>
    </source>
</evidence>
<sequence>MQKISIEISSPNFYSAYYWKAFVIPGGCGSLEVMVMSSWLECRELVLLPLKTCRVDEAIPPADVVGKRGASSGVLLVT</sequence>
<evidence type="ECO:0000313" key="1">
    <source>
        <dbReference type="EMBL" id="GFY05643.1"/>
    </source>
</evidence>
<name>A0A8X6SEP7_TRICX</name>
<keyword evidence="2" id="KW-1185">Reference proteome</keyword>
<reference evidence="1" key="1">
    <citation type="submission" date="2020-08" db="EMBL/GenBank/DDBJ databases">
        <title>Multicomponent nature underlies the extraordinary mechanical properties of spider dragline silk.</title>
        <authorList>
            <person name="Kono N."/>
            <person name="Nakamura H."/>
            <person name="Mori M."/>
            <person name="Yoshida Y."/>
            <person name="Ohtoshi R."/>
            <person name="Malay A.D."/>
            <person name="Moran D.A.P."/>
            <person name="Tomita M."/>
            <person name="Numata K."/>
            <person name="Arakawa K."/>
        </authorList>
    </citation>
    <scope>NUCLEOTIDE SEQUENCE</scope>
</reference>
<organism evidence="1 2">
    <name type="scientific">Trichonephila clavipes</name>
    <name type="common">Golden silk orbweaver</name>
    <name type="synonym">Nephila clavipes</name>
    <dbReference type="NCBI Taxonomy" id="2585209"/>
    <lineage>
        <taxon>Eukaryota</taxon>
        <taxon>Metazoa</taxon>
        <taxon>Ecdysozoa</taxon>
        <taxon>Arthropoda</taxon>
        <taxon>Chelicerata</taxon>
        <taxon>Arachnida</taxon>
        <taxon>Araneae</taxon>
        <taxon>Araneomorphae</taxon>
        <taxon>Entelegynae</taxon>
        <taxon>Araneoidea</taxon>
        <taxon>Nephilidae</taxon>
        <taxon>Trichonephila</taxon>
    </lineage>
</organism>
<dbReference type="Proteomes" id="UP000887159">
    <property type="component" value="Unassembled WGS sequence"/>
</dbReference>
<dbReference type="AlphaFoldDB" id="A0A8X6SEP7"/>
<dbReference type="EMBL" id="BMAU01021255">
    <property type="protein sequence ID" value="GFY05643.1"/>
    <property type="molecule type" value="Genomic_DNA"/>
</dbReference>
<accession>A0A8X6SEP7</accession>
<proteinExistence type="predicted"/>
<gene>
    <name evidence="1" type="ORF">TNCV_4403101</name>
</gene>
<comment type="caution">
    <text evidence="1">The sequence shown here is derived from an EMBL/GenBank/DDBJ whole genome shotgun (WGS) entry which is preliminary data.</text>
</comment>